<comment type="caution">
    <text evidence="3">The sequence shown here is derived from an EMBL/GenBank/DDBJ whole genome shotgun (WGS) entry which is preliminary data.</text>
</comment>
<gene>
    <name evidence="3" type="ORF">BZARG_129</name>
</gene>
<evidence type="ECO:0000259" key="1">
    <source>
        <dbReference type="Pfam" id="PF00534"/>
    </source>
</evidence>
<dbReference type="Proteomes" id="UP000003730">
    <property type="component" value="Unassembled WGS sequence"/>
</dbReference>
<dbReference type="EMBL" id="AFXZ01000002">
    <property type="protein sequence ID" value="EGV44811.1"/>
    <property type="molecule type" value="Genomic_DNA"/>
</dbReference>
<dbReference type="RefSeq" id="WP_008634284.1">
    <property type="nucleotide sequence ID" value="NZ_AFXZ01000002.1"/>
</dbReference>
<dbReference type="SUPFAM" id="SSF53756">
    <property type="entry name" value="UDP-Glycosyltransferase/glycogen phosphorylase"/>
    <property type="match status" value="1"/>
</dbReference>
<dbReference type="Pfam" id="PF13439">
    <property type="entry name" value="Glyco_transf_4"/>
    <property type="match status" value="1"/>
</dbReference>
<keyword evidence="4" id="KW-1185">Reference proteome</keyword>
<organism evidence="3 4">
    <name type="scientific">Bizionia argentinensis JUB59</name>
    <dbReference type="NCBI Taxonomy" id="1046627"/>
    <lineage>
        <taxon>Bacteria</taxon>
        <taxon>Pseudomonadati</taxon>
        <taxon>Bacteroidota</taxon>
        <taxon>Flavobacteriia</taxon>
        <taxon>Flavobacteriales</taxon>
        <taxon>Flavobacteriaceae</taxon>
        <taxon>Bizionia</taxon>
    </lineage>
</organism>
<keyword evidence="3" id="KW-0808">Transferase</keyword>
<protein>
    <submittedName>
        <fullName evidence="3">Glycosyltransferase family 4 protein</fullName>
    </submittedName>
</protein>
<dbReference type="STRING" id="1046627.BZARG_129"/>
<accession>G2E9B8</accession>
<dbReference type="Pfam" id="PF00534">
    <property type="entry name" value="Glycos_transf_1"/>
    <property type="match status" value="1"/>
</dbReference>
<evidence type="ECO:0000259" key="2">
    <source>
        <dbReference type="Pfam" id="PF13439"/>
    </source>
</evidence>
<dbReference type="OrthoDB" id="9811239at2"/>
<dbReference type="PANTHER" id="PTHR12526">
    <property type="entry name" value="GLYCOSYLTRANSFERASE"/>
    <property type="match status" value="1"/>
</dbReference>
<dbReference type="InterPro" id="IPR001296">
    <property type="entry name" value="Glyco_trans_1"/>
</dbReference>
<feature type="domain" description="Glycosyl transferase family 1" evidence="1">
    <location>
        <begin position="193"/>
        <end position="353"/>
    </location>
</feature>
<proteinExistence type="predicted"/>
<dbReference type="InterPro" id="IPR028098">
    <property type="entry name" value="Glyco_trans_4-like_N"/>
</dbReference>
<dbReference type="PANTHER" id="PTHR12526:SF638">
    <property type="entry name" value="SPORE COAT PROTEIN SA"/>
    <property type="match status" value="1"/>
</dbReference>
<dbReference type="CDD" id="cd03820">
    <property type="entry name" value="GT4_AmsD-like"/>
    <property type="match status" value="1"/>
</dbReference>
<evidence type="ECO:0000313" key="4">
    <source>
        <dbReference type="Proteomes" id="UP000003730"/>
    </source>
</evidence>
<feature type="domain" description="Glycosyltransferase subfamily 4-like N-terminal" evidence="2">
    <location>
        <begin position="27"/>
        <end position="185"/>
    </location>
</feature>
<name>G2E9B8_9FLAO</name>
<dbReference type="GO" id="GO:0016757">
    <property type="term" value="F:glycosyltransferase activity"/>
    <property type="evidence" value="ECO:0007669"/>
    <property type="project" value="InterPro"/>
</dbReference>
<dbReference type="eggNOG" id="COG0438">
    <property type="taxonomic scope" value="Bacteria"/>
</dbReference>
<evidence type="ECO:0000313" key="3">
    <source>
        <dbReference type="EMBL" id="EGV44811.1"/>
    </source>
</evidence>
<dbReference type="Gene3D" id="3.40.50.2000">
    <property type="entry name" value="Glycogen Phosphorylase B"/>
    <property type="match status" value="2"/>
</dbReference>
<dbReference type="AlphaFoldDB" id="G2E9B8"/>
<sequence length="377" mass="42815">MPIKKSKKIAPFLAKPKIAFIISSLTPGGAERVVSTLANAFVEDYHVLIITLYNNKPFYSLDERVQLVSCKLTYSNKKHILHSLAINYKLIRRIYIILKKEKADLAIGFMTTTNIYTIIASQLLNIPNIISERTHPEYSSLTNLWSKIRRQVYPYCGKLIVQTRVIKTYFEEFLGPSKINIIRNPLSESMLNFQDSNIKGEHIVLSVGRLTAVKNHKMLIEAFCELDIDHWKLIIIGEGRLRNELELLIKKYQAEDRIDLIGTVNNVQDFYNRAGIFAFTSNYEGFPNTLTEAMAFGLPCVSTNCPSGPSEIIDSGKNGLLIPVGDKNALKVELKRLIENPNLRKNLGIDAKESTRNYEIAIIKSQWKLIIDTALKI</sequence>
<reference evidence="3 4" key="1">
    <citation type="journal article" date="2008" name="Int. J. Syst. Evol. Microbiol.">
        <title>Bizionia argentinensis sp. nov., isolated from surface marine water in Antarctica.</title>
        <authorList>
            <person name="Bercovich A."/>
            <person name="Vazquez S.C."/>
            <person name="Yankilevich P."/>
            <person name="Coria S.H."/>
            <person name="Foti M."/>
            <person name="Hernandez E."/>
            <person name="Vidal A."/>
            <person name="Ruberto L."/>
            <person name="Melo C."/>
            <person name="Marenssi S."/>
            <person name="Criscuolo M."/>
            <person name="Memoli M."/>
            <person name="Arguelles M."/>
            <person name="Mac Cormack W.P."/>
        </authorList>
    </citation>
    <scope>NUCLEOTIDE SEQUENCE [LARGE SCALE GENOMIC DNA]</scope>
    <source>
        <strain evidence="3 4">JUB59</strain>
    </source>
</reference>